<feature type="region of interest" description="Disordered" evidence="10">
    <location>
        <begin position="732"/>
        <end position="753"/>
    </location>
</feature>
<evidence type="ECO:0000256" key="2">
    <source>
        <dbReference type="ARBA" id="ARBA00008164"/>
    </source>
</evidence>
<feature type="transmembrane region" description="Helical" evidence="11">
    <location>
        <begin position="186"/>
        <end position="210"/>
    </location>
</feature>
<dbReference type="InterPro" id="IPR019734">
    <property type="entry name" value="TPR_rpt"/>
</dbReference>
<feature type="repeat" description="TPR" evidence="9">
    <location>
        <begin position="140"/>
        <end position="173"/>
    </location>
</feature>
<keyword evidence="7 11" id="KW-0472">Membrane</keyword>
<dbReference type="GO" id="GO:0005789">
    <property type="term" value="C:endoplasmic reticulum membrane"/>
    <property type="evidence" value="ECO:0007669"/>
    <property type="project" value="UniProtKB-SubCell"/>
</dbReference>
<dbReference type="InterPro" id="IPR001107">
    <property type="entry name" value="Band_7"/>
</dbReference>
<dbReference type="SMART" id="SM00244">
    <property type="entry name" value="PHB"/>
    <property type="match status" value="1"/>
</dbReference>
<comment type="subcellular location">
    <subcellularLocation>
        <location evidence="1">Endoplasmic reticulum membrane</location>
        <topology evidence="1">Single-pass type II membrane protein</topology>
    </subcellularLocation>
</comment>
<keyword evidence="3 11" id="KW-0812">Transmembrane</keyword>
<evidence type="ECO:0000313" key="13">
    <source>
        <dbReference type="EMBL" id="VDL60202.1"/>
    </source>
</evidence>
<evidence type="ECO:0000256" key="4">
    <source>
        <dbReference type="ARBA" id="ARBA00022824"/>
    </source>
</evidence>
<evidence type="ECO:0000256" key="6">
    <source>
        <dbReference type="ARBA" id="ARBA00022989"/>
    </source>
</evidence>
<dbReference type="GO" id="GO:0015485">
    <property type="term" value="F:cholesterol binding"/>
    <property type="evidence" value="ECO:0007669"/>
    <property type="project" value="TreeGrafter"/>
</dbReference>
<evidence type="ECO:0000256" key="9">
    <source>
        <dbReference type="PROSITE-ProRule" id="PRU00339"/>
    </source>
</evidence>
<dbReference type="Pfam" id="PF01145">
    <property type="entry name" value="Band_7"/>
    <property type="match status" value="1"/>
</dbReference>
<dbReference type="InterPro" id="IPR033294">
    <property type="entry name" value="Erlin1/2"/>
</dbReference>
<dbReference type="InterPro" id="IPR055217">
    <property type="entry name" value="TPR_EMC2"/>
</dbReference>
<evidence type="ECO:0000256" key="8">
    <source>
        <dbReference type="ARBA" id="ARBA00023180"/>
    </source>
</evidence>
<dbReference type="PANTHER" id="PTHR15351">
    <property type="entry name" value="ERLIN (ER LIPID RAFT ASSOCIATED PROTEIN) HOMOLOG"/>
    <property type="match status" value="1"/>
</dbReference>
<dbReference type="Proteomes" id="UP000274504">
    <property type="component" value="Unassembled WGS sequence"/>
</dbReference>
<evidence type="ECO:0000256" key="3">
    <source>
        <dbReference type="ARBA" id="ARBA00022692"/>
    </source>
</evidence>
<name>A0A3P6ZHP5_HYMDI</name>
<evidence type="ECO:0000256" key="10">
    <source>
        <dbReference type="SAM" id="MobiDB-lite"/>
    </source>
</evidence>
<dbReference type="PROSITE" id="PS50005">
    <property type="entry name" value="TPR"/>
    <property type="match status" value="1"/>
</dbReference>
<keyword evidence="5" id="KW-0735">Signal-anchor</keyword>
<proteinExistence type="inferred from homology"/>
<dbReference type="AlphaFoldDB" id="A0A3P6ZHP5"/>
<evidence type="ECO:0000256" key="7">
    <source>
        <dbReference type="ARBA" id="ARBA00023136"/>
    </source>
</evidence>
<keyword evidence="6 11" id="KW-1133">Transmembrane helix</keyword>
<dbReference type="InterPro" id="IPR011990">
    <property type="entry name" value="TPR-like_helical_dom_sf"/>
</dbReference>
<dbReference type="SUPFAM" id="SSF48452">
    <property type="entry name" value="TPR-like"/>
    <property type="match status" value="1"/>
</dbReference>
<dbReference type="EMBL" id="UYSG01010993">
    <property type="protein sequence ID" value="VDL60202.1"/>
    <property type="molecule type" value="Genomic_DNA"/>
</dbReference>
<keyword evidence="9" id="KW-0802">TPR repeat</keyword>
<dbReference type="Gene3D" id="1.25.40.10">
    <property type="entry name" value="Tetratricopeptide repeat domain"/>
    <property type="match status" value="1"/>
</dbReference>
<dbReference type="SUPFAM" id="SSF117892">
    <property type="entry name" value="Band 7/SPFH domain"/>
    <property type="match status" value="1"/>
</dbReference>
<accession>A0A3P6ZHP5</accession>
<reference evidence="13 14" key="1">
    <citation type="submission" date="2018-11" db="EMBL/GenBank/DDBJ databases">
        <authorList>
            <consortium name="Pathogen Informatics"/>
        </authorList>
    </citation>
    <scope>NUCLEOTIDE SEQUENCE [LARGE SCALE GENOMIC DNA]</scope>
</reference>
<protein>
    <recommendedName>
        <fullName evidence="12">Band 7 domain-containing protein</fullName>
    </recommendedName>
</protein>
<sequence length="753" mass="84221">MQDLRVIRENNLRESTKVVDRWITSIQPKLHRLGQEKWIVLEQVLIAALDVHDLETAQICLNHLRKRFPESIRVKRLHGMLLEASNQFEEARSLYKEIIDAESTDIISRKRLIITFKSQGLYNQAIEELNKYLKLFMADVEAWSELSDLYLAQGNFKHAAFCVEEMILANPHNPLLHERLAEVKFFYLKLLLICLLTSLLTGILAVSAHIKYSEGGTENLELARAYFAHACRLNPTNVRALYGLLLVASNLSGKLSEKTLATLTEENNSSAVQQQYSLPQSAKQASNNFDSKRENHQLIVYAVEKLRIIFGNAGLAAPIAIVNNCSIKGRTLSSGKTRQQKGDMESGCLPEAFELIEMTNPSVVVSYSAGALVFWTILLSASVHKIEEGHVGVYYRGGALLKETSAPGFHIMIPFITTFKEVQASYTVTLQTDEVTNVPCGTSGGVVIYFDRVEVVNLLSADHAYDIVKNYSPDYDKTLIYNKVHHELNQFCSSHTLHEVYIDLFDQIDENLKRALQEDLTVMAPGLFVQAVRVTKPKIPENIRRNYESMEAEKTKLLIAEQHQRVVEKEAETERRRAVIDAEKAAEVAKIESMMRLSAKENEKAIAEIEENIRASRARAEADAEFYRASRMAEADSLRLTPQFLELERYRSMAANSKIYFASLSGVNPFLSSSPSHSKSEKTSASSQGDLSAGLADLVDSDLFSSVLENVSSLKQLGGGVLQNLIHSALSTENDEAAESNKSSSTNPVDEEP</sequence>
<evidence type="ECO:0000313" key="14">
    <source>
        <dbReference type="Proteomes" id="UP000274504"/>
    </source>
</evidence>
<organism evidence="13 14">
    <name type="scientific">Hymenolepis diminuta</name>
    <name type="common">Rat tapeworm</name>
    <dbReference type="NCBI Taxonomy" id="6216"/>
    <lineage>
        <taxon>Eukaryota</taxon>
        <taxon>Metazoa</taxon>
        <taxon>Spiralia</taxon>
        <taxon>Lophotrochozoa</taxon>
        <taxon>Platyhelminthes</taxon>
        <taxon>Cestoda</taxon>
        <taxon>Eucestoda</taxon>
        <taxon>Cyclophyllidea</taxon>
        <taxon>Hymenolepididae</taxon>
        <taxon>Hymenolepis</taxon>
    </lineage>
</organism>
<feature type="domain" description="Band 7" evidence="12">
    <location>
        <begin position="381"/>
        <end position="551"/>
    </location>
</feature>
<dbReference type="OrthoDB" id="77368at2759"/>
<feature type="compositionally biased region" description="Polar residues" evidence="10">
    <location>
        <begin position="740"/>
        <end position="753"/>
    </location>
</feature>
<evidence type="ECO:0000256" key="1">
    <source>
        <dbReference type="ARBA" id="ARBA00004648"/>
    </source>
</evidence>
<evidence type="ECO:0000259" key="12">
    <source>
        <dbReference type="SMART" id="SM00244"/>
    </source>
</evidence>
<dbReference type="CDD" id="cd03406">
    <property type="entry name" value="SPFH_like_u3"/>
    <property type="match status" value="1"/>
</dbReference>
<evidence type="ECO:0000256" key="11">
    <source>
        <dbReference type="SAM" id="Phobius"/>
    </source>
</evidence>
<dbReference type="InterPro" id="IPR036013">
    <property type="entry name" value="Band_7/SPFH_dom_sf"/>
</dbReference>
<keyword evidence="4" id="KW-0256">Endoplasmic reticulum</keyword>
<comment type="similarity">
    <text evidence="2">Belongs to the band 7/mec-2 family.</text>
</comment>
<evidence type="ECO:0000256" key="5">
    <source>
        <dbReference type="ARBA" id="ARBA00022968"/>
    </source>
</evidence>
<gene>
    <name evidence="13" type="ORF">HDID_LOCUS7884</name>
</gene>
<dbReference type="Pfam" id="PF22890">
    <property type="entry name" value="TPR_EMC2"/>
    <property type="match status" value="1"/>
</dbReference>
<dbReference type="GO" id="GO:0031625">
    <property type="term" value="F:ubiquitin protein ligase binding"/>
    <property type="evidence" value="ECO:0007669"/>
    <property type="project" value="InterPro"/>
</dbReference>
<keyword evidence="8" id="KW-0325">Glycoprotein</keyword>
<dbReference type="GO" id="GO:0032933">
    <property type="term" value="P:SREBP signaling pathway"/>
    <property type="evidence" value="ECO:0007669"/>
    <property type="project" value="TreeGrafter"/>
</dbReference>
<dbReference type="PANTHER" id="PTHR15351:SF3">
    <property type="entry name" value="ERLIN"/>
    <property type="match status" value="1"/>
</dbReference>